<dbReference type="AlphaFoldDB" id="A0A5M8PH07"/>
<dbReference type="Gene3D" id="3.40.50.1820">
    <property type="entry name" value="alpha/beta hydrolase"/>
    <property type="match status" value="1"/>
</dbReference>
<name>A0A5M8PH07_9LECA</name>
<evidence type="ECO:0000256" key="1">
    <source>
        <dbReference type="ARBA" id="ARBA00022801"/>
    </source>
</evidence>
<dbReference type="InterPro" id="IPR029058">
    <property type="entry name" value="AB_hydrolase_fold"/>
</dbReference>
<organism evidence="2 3">
    <name type="scientific">Lasallia pustulata</name>
    <dbReference type="NCBI Taxonomy" id="136370"/>
    <lineage>
        <taxon>Eukaryota</taxon>
        <taxon>Fungi</taxon>
        <taxon>Dikarya</taxon>
        <taxon>Ascomycota</taxon>
        <taxon>Pezizomycotina</taxon>
        <taxon>Lecanoromycetes</taxon>
        <taxon>OSLEUM clade</taxon>
        <taxon>Umbilicariomycetidae</taxon>
        <taxon>Umbilicariales</taxon>
        <taxon>Umbilicariaceae</taxon>
        <taxon>Lasallia</taxon>
    </lineage>
</organism>
<sequence length="132" mass="15215">MWFHQAPDPLLPWHAKNSRYIGISEELLRKSKLYSEYAAAAYCIASNDSLRTQVTCLPKNCELAEAANAMTISEFVKTEVTGFIVIDKLHRVIFLAFRGSRPKKNWFADLDIAKRQTNLCYQCRVHQGFWNS</sequence>
<protein>
    <submittedName>
        <fullName evidence="2">Uncharacterized protein</fullName>
    </submittedName>
</protein>
<dbReference type="Proteomes" id="UP000324767">
    <property type="component" value="Unassembled WGS sequence"/>
</dbReference>
<reference evidence="2 3" key="1">
    <citation type="submission" date="2019-09" db="EMBL/GenBank/DDBJ databases">
        <title>The hologenome of the rock-dwelling lichen Lasallia pustulata.</title>
        <authorList>
            <person name="Greshake Tzovaras B."/>
            <person name="Segers F."/>
            <person name="Bicker A."/>
            <person name="Dal Grande F."/>
            <person name="Otte J."/>
            <person name="Hankeln T."/>
            <person name="Schmitt I."/>
            <person name="Ebersberger I."/>
        </authorList>
    </citation>
    <scope>NUCLEOTIDE SEQUENCE [LARGE SCALE GENOMIC DNA]</scope>
    <source>
        <strain evidence="2">A1-1</strain>
    </source>
</reference>
<dbReference type="GO" id="GO:0016787">
    <property type="term" value="F:hydrolase activity"/>
    <property type="evidence" value="ECO:0007669"/>
    <property type="project" value="UniProtKB-KW"/>
</dbReference>
<dbReference type="SUPFAM" id="SSF53474">
    <property type="entry name" value="alpha/beta-Hydrolases"/>
    <property type="match status" value="1"/>
</dbReference>
<evidence type="ECO:0000313" key="2">
    <source>
        <dbReference type="EMBL" id="KAA6408146.1"/>
    </source>
</evidence>
<evidence type="ECO:0000313" key="3">
    <source>
        <dbReference type="Proteomes" id="UP000324767"/>
    </source>
</evidence>
<gene>
    <name evidence="2" type="ORF">FRX48_07888</name>
</gene>
<comment type="caution">
    <text evidence="2">The sequence shown here is derived from an EMBL/GenBank/DDBJ whole genome shotgun (WGS) entry which is preliminary data.</text>
</comment>
<proteinExistence type="predicted"/>
<dbReference type="OrthoDB" id="426718at2759"/>
<accession>A0A5M8PH07</accession>
<dbReference type="PANTHER" id="PTHR46640">
    <property type="entry name" value="TRIACYLGLYCEROL LIPASE, PUTATIVE (AFU_ORTHOLOGUE AFUA_6G06510)-RELATED"/>
    <property type="match status" value="1"/>
</dbReference>
<dbReference type="PANTHER" id="PTHR46640:SF1">
    <property type="entry name" value="FUNGAL LIPASE-LIKE DOMAIN-CONTAINING PROTEIN-RELATED"/>
    <property type="match status" value="1"/>
</dbReference>
<keyword evidence="1" id="KW-0378">Hydrolase</keyword>
<dbReference type="EMBL" id="VXIT01000014">
    <property type="protein sequence ID" value="KAA6408146.1"/>
    <property type="molecule type" value="Genomic_DNA"/>
</dbReference>
<dbReference type="InterPro" id="IPR051299">
    <property type="entry name" value="AB_hydrolase_lip/est"/>
</dbReference>